<evidence type="ECO:0000313" key="2">
    <source>
        <dbReference type="EMBL" id="QJA69517.1"/>
    </source>
</evidence>
<protein>
    <submittedName>
        <fullName evidence="2">Uncharacterized protein</fullName>
    </submittedName>
</protein>
<name>A0A6M3JKZ9_9ZZZZ</name>
<proteinExistence type="predicted"/>
<dbReference type="AlphaFoldDB" id="A0A6M3JKZ9"/>
<gene>
    <name evidence="2" type="ORF">MM415A04518_0010</name>
    <name evidence="1" type="ORF">MM415B01736_0007</name>
</gene>
<accession>A0A6M3JKZ9</accession>
<sequence>MTYISWIQAHWVELVAAIGGIVTTASVIVKLTPTPKDDAALAWVMKIFNMLALNPKVPPK</sequence>
<dbReference type="EMBL" id="MT141251">
    <property type="protein sequence ID" value="QJA57041.1"/>
    <property type="molecule type" value="Genomic_DNA"/>
</dbReference>
<dbReference type="EMBL" id="MT141712">
    <property type="protein sequence ID" value="QJA69517.1"/>
    <property type="molecule type" value="Genomic_DNA"/>
</dbReference>
<organism evidence="2">
    <name type="scientific">viral metagenome</name>
    <dbReference type="NCBI Taxonomy" id="1070528"/>
    <lineage>
        <taxon>unclassified sequences</taxon>
        <taxon>metagenomes</taxon>
        <taxon>organismal metagenomes</taxon>
    </lineage>
</organism>
<evidence type="ECO:0000313" key="1">
    <source>
        <dbReference type="EMBL" id="QJA57041.1"/>
    </source>
</evidence>
<reference evidence="2" key="1">
    <citation type="submission" date="2020-03" db="EMBL/GenBank/DDBJ databases">
        <title>The deep terrestrial virosphere.</title>
        <authorList>
            <person name="Holmfeldt K."/>
            <person name="Nilsson E."/>
            <person name="Simone D."/>
            <person name="Lopez-Fernandez M."/>
            <person name="Wu X."/>
            <person name="de Brujin I."/>
            <person name="Lundin D."/>
            <person name="Andersson A."/>
            <person name="Bertilsson S."/>
            <person name="Dopson M."/>
        </authorList>
    </citation>
    <scope>NUCLEOTIDE SEQUENCE</scope>
    <source>
        <strain evidence="2">MM415A04518</strain>
        <strain evidence="1">MM415B01736</strain>
    </source>
</reference>